<dbReference type="EMBL" id="AP004082">
    <property type="protein sequence ID" value="BAD22998.1"/>
    <property type="molecule type" value="Genomic_DNA"/>
</dbReference>
<reference evidence="3" key="3">
    <citation type="journal article" date="2005" name="Nature">
        <title>The map-based sequence of the rice genome.</title>
        <authorList>
            <consortium name="International rice genome sequencing project (IRGSP)"/>
            <person name="Matsumoto T."/>
            <person name="Wu J."/>
            <person name="Kanamori H."/>
            <person name="Katayose Y."/>
            <person name="Fujisawa M."/>
            <person name="Namiki N."/>
            <person name="Mizuno H."/>
            <person name="Yamamoto K."/>
            <person name="Antonio B.A."/>
            <person name="Baba T."/>
            <person name="Sakata K."/>
            <person name="Nagamura Y."/>
            <person name="Aoki H."/>
            <person name="Arikawa K."/>
            <person name="Arita K."/>
            <person name="Bito T."/>
            <person name="Chiden Y."/>
            <person name="Fujitsuka N."/>
            <person name="Fukunaka R."/>
            <person name="Hamada M."/>
            <person name="Harada C."/>
            <person name="Hayashi A."/>
            <person name="Hijishita S."/>
            <person name="Honda M."/>
            <person name="Hosokawa S."/>
            <person name="Ichikawa Y."/>
            <person name="Idonuma A."/>
            <person name="Iijima M."/>
            <person name="Ikeda M."/>
            <person name="Ikeno M."/>
            <person name="Ito K."/>
            <person name="Ito S."/>
            <person name="Ito T."/>
            <person name="Ito Y."/>
            <person name="Ito Y."/>
            <person name="Iwabuchi A."/>
            <person name="Kamiya K."/>
            <person name="Karasawa W."/>
            <person name="Kurita K."/>
            <person name="Katagiri S."/>
            <person name="Kikuta A."/>
            <person name="Kobayashi H."/>
            <person name="Kobayashi N."/>
            <person name="Machita K."/>
            <person name="Maehara T."/>
            <person name="Masukawa M."/>
            <person name="Mizubayashi T."/>
            <person name="Mukai Y."/>
            <person name="Nagasaki H."/>
            <person name="Nagata Y."/>
            <person name="Naito S."/>
            <person name="Nakashima M."/>
            <person name="Nakama Y."/>
            <person name="Nakamichi Y."/>
            <person name="Nakamura M."/>
            <person name="Meguro A."/>
            <person name="Negishi M."/>
            <person name="Ohta I."/>
            <person name="Ohta T."/>
            <person name="Okamoto M."/>
            <person name="Ono N."/>
            <person name="Saji S."/>
            <person name="Sakaguchi M."/>
            <person name="Sakai K."/>
            <person name="Shibata M."/>
            <person name="Shimokawa T."/>
            <person name="Song J."/>
            <person name="Takazaki Y."/>
            <person name="Terasawa K."/>
            <person name="Tsugane M."/>
            <person name="Tsuji K."/>
            <person name="Ueda S."/>
            <person name="Waki K."/>
            <person name="Yamagata H."/>
            <person name="Yamamoto M."/>
            <person name="Yamamoto S."/>
            <person name="Yamane H."/>
            <person name="Yoshiki S."/>
            <person name="Yoshihara R."/>
            <person name="Yukawa K."/>
            <person name="Zhong H."/>
            <person name="Yano M."/>
            <person name="Yuan Q."/>
            <person name="Ouyang S."/>
            <person name="Liu J."/>
            <person name="Jones K.M."/>
            <person name="Gansberger K."/>
            <person name="Moffat K."/>
            <person name="Hill J."/>
            <person name="Bera J."/>
            <person name="Fadrosh D."/>
            <person name="Jin S."/>
            <person name="Johri S."/>
            <person name="Kim M."/>
            <person name="Overton L."/>
            <person name="Reardon M."/>
            <person name="Tsitrin T."/>
            <person name="Vuong H."/>
            <person name="Weaver B."/>
            <person name="Ciecko A."/>
            <person name="Tallon L."/>
            <person name="Jackson J."/>
            <person name="Pai G."/>
            <person name="Aken S.V."/>
            <person name="Utterback T."/>
            <person name="Reidmuller S."/>
            <person name="Feldblyum T."/>
            <person name="Hsiao J."/>
            <person name="Zismann V."/>
            <person name="Iobst S."/>
            <person name="de Vazeille A.R."/>
            <person name="Buell C.R."/>
            <person name="Ying K."/>
            <person name="Li Y."/>
            <person name="Lu T."/>
            <person name="Huang Y."/>
            <person name="Zhao Q."/>
            <person name="Feng Q."/>
            <person name="Zhang L."/>
            <person name="Zhu J."/>
            <person name="Weng Q."/>
            <person name="Mu J."/>
            <person name="Lu Y."/>
            <person name="Fan D."/>
            <person name="Liu Y."/>
            <person name="Guan J."/>
            <person name="Zhang Y."/>
            <person name="Yu S."/>
            <person name="Liu X."/>
            <person name="Zhang Y."/>
            <person name="Hong G."/>
            <person name="Han B."/>
            <person name="Choisne N."/>
            <person name="Demange N."/>
            <person name="Orjeda G."/>
            <person name="Samain S."/>
            <person name="Cattolico L."/>
            <person name="Pelletier E."/>
            <person name="Couloux A."/>
            <person name="Segurens B."/>
            <person name="Wincker P."/>
            <person name="D'Hont A."/>
            <person name="Scarpelli C."/>
            <person name="Weissenbach J."/>
            <person name="Salanoubat M."/>
            <person name="Quetier F."/>
            <person name="Yu Y."/>
            <person name="Kim H.R."/>
            <person name="Rambo T."/>
            <person name="Currie J."/>
            <person name="Collura K."/>
            <person name="Luo M."/>
            <person name="Yang T."/>
            <person name="Ammiraju J.S.S."/>
            <person name="Engler F."/>
            <person name="Soderlund C."/>
            <person name="Wing R.A."/>
            <person name="Palmer L.E."/>
            <person name="de la Bastide M."/>
            <person name="Spiegel L."/>
            <person name="Nascimento L."/>
            <person name="Zutavern T."/>
            <person name="O'Shaughnessy A."/>
            <person name="Dike S."/>
            <person name="Dedhia N."/>
            <person name="Preston R."/>
            <person name="Balija V."/>
            <person name="McCombie W.R."/>
            <person name="Chow T."/>
            <person name="Chen H."/>
            <person name="Chung M."/>
            <person name="Chen C."/>
            <person name="Shaw J."/>
            <person name="Wu H."/>
            <person name="Hsiao K."/>
            <person name="Chao Y."/>
            <person name="Chu M."/>
            <person name="Cheng C."/>
            <person name="Hour A."/>
            <person name="Lee P."/>
            <person name="Lin S."/>
            <person name="Lin Y."/>
            <person name="Liou J."/>
            <person name="Liu S."/>
            <person name="Hsing Y."/>
            <person name="Raghuvanshi S."/>
            <person name="Mohanty A."/>
            <person name="Bharti A.K."/>
            <person name="Gaur A."/>
            <person name="Gupta V."/>
            <person name="Kumar D."/>
            <person name="Ravi V."/>
            <person name="Vij S."/>
            <person name="Kapur A."/>
            <person name="Khurana P."/>
            <person name="Khurana P."/>
            <person name="Khurana J.P."/>
            <person name="Tyagi A.K."/>
            <person name="Gaikwad K."/>
            <person name="Singh A."/>
            <person name="Dalal V."/>
            <person name="Srivastava S."/>
            <person name="Dixit A."/>
            <person name="Pal A.K."/>
            <person name="Ghazi I.A."/>
            <person name="Yadav M."/>
            <person name="Pandit A."/>
            <person name="Bhargava A."/>
            <person name="Sureshbabu K."/>
            <person name="Batra K."/>
            <person name="Sharma T.R."/>
            <person name="Mohapatra T."/>
            <person name="Singh N.K."/>
            <person name="Messing J."/>
            <person name="Nelson A.B."/>
            <person name="Fuks G."/>
            <person name="Kavchok S."/>
            <person name="Keizer G."/>
            <person name="Linton E."/>
            <person name="Llaca V."/>
            <person name="Song R."/>
            <person name="Tanyolac B."/>
            <person name="Young S."/>
            <person name="Ho-Il K."/>
            <person name="Hahn J.H."/>
            <person name="Sangsakoo G."/>
            <person name="Vanavichit A."/>
            <person name="de Mattos Luiz.A.T."/>
            <person name="Zimmer P.D."/>
            <person name="Malone G."/>
            <person name="Dellagostin O."/>
            <person name="de Oliveira A.C."/>
            <person name="Bevan M."/>
            <person name="Bancroft I."/>
            <person name="Minx P."/>
            <person name="Cordum H."/>
            <person name="Wilson R."/>
            <person name="Cheng Z."/>
            <person name="Jin W."/>
            <person name="Jiang J."/>
            <person name="Leong S.A."/>
            <person name="Iwama H."/>
            <person name="Gojobori T."/>
            <person name="Itoh T."/>
            <person name="Niimura Y."/>
            <person name="Fujii Y."/>
            <person name="Habara T."/>
            <person name="Sakai H."/>
            <person name="Sato Y."/>
            <person name="Wilson G."/>
            <person name="Kumar K."/>
            <person name="McCouch S."/>
            <person name="Juretic N."/>
            <person name="Hoen D."/>
            <person name="Wright S."/>
            <person name="Bruskiewich R."/>
            <person name="Bureau T."/>
            <person name="Miyao A."/>
            <person name="Hirochika H."/>
            <person name="Nishikawa T."/>
            <person name="Kadowaki K."/>
            <person name="Sugiura M."/>
            <person name="Burr B."/>
            <person name="Sasaki T."/>
        </authorList>
    </citation>
    <scope>NUCLEOTIDE SEQUENCE [LARGE SCALE GENOMIC DNA]</scope>
    <source>
        <strain evidence="3">cv. Nipponbare</strain>
    </source>
</reference>
<dbReference type="AlphaFoldDB" id="Q6K980"/>
<reference evidence="1" key="1">
    <citation type="submission" date="2001-08" db="EMBL/GenBank/DDBJ databases">
        <title>Oryza sativa nipponbare(GA3) genomic DNA, chromosome 2, BAC clone:OJ1124_D06.</title>
        <authorList>
            <person name="Sasaki T."/>
            <person name="Matsumoto T."/>
            <person name="Yamamoto K."/>
        </authorList>
    </citation>
    <scope>NUCLEOTIDE SEQUENCE</scope>
</reference>
<evidence type="ECO:0000313" key="2">
    <source>
        <dbReference type="EMBL" id="BAD22998.1"/>
    </source>
</evidence>
<evidence type="ECO:0000313" key="3">
    <source>
        <dbReference type="Proteomes" id="UP000000763"/>
    </source>
</evidence>
<reference evidence="3" key="4">
    <citation type="journal article" date="2008" name="Nucleic Acids Res.">
        <title>The rice annotation project database (RAP-DB): 2008 update.</title>
        <authorList>
            <consortium name="The rice annotation project (RAP)"/>
        </authorList>
    </citation>
    <scope>GENOME REANNOTATION</scope>
    <source>
        <strain evidence="3">cv. Nipponbare</strain>
    </source>
</reference>
<organism evidence="2 3">
    <name type="scientific">Oryza sativa subsp. japonica</name>
    <name type="common">Rice</name>
    <dbReference type="NCBI Taxonomy" id="39947"/>
    <lineage>
        <taxon>Eukaryota</taxon>
        <taxon>Viridiplantae</taxon>
        <taxon>Streptophyta</taxon>
        <taxon>Embryophyta</taxon>
        <taxon>Tracheophyta</taxon>
        <taxon>Spermatophyta</taxon>
        <taxon>Magnoliopsida</taxon>
        <taxon>Liliopsida</taxon>
        <taxon>Poales</taxon>
        <taxon>Poaceae</taxon>
        <taxon>BOP clade</taxon>
        <taxon>Oryzoideae</taxon>
        <taxon>Oryzeae</taxon>
        <taxon>Oryzinae</taxon>
        <taxon>Oryza</taxon>
        <taxon>Oryza sativa</taxon>
    </lineage>
</organism>
<sequence length="120" mass="13075">MINLTSSVSRLNMDKNYKVALRGRRANYSLLIVVLPLILLQIDPQSSSCWATVASPIALAYMRVLLSRLAPQQEGSACINGAIGDAAVAQSYLERIGDRSGEKVELEKRKASEGFTCKFG</sequence>
<reference evidence="2" key="2">
    <citation type="submission" date="2001-08" db="EMBL/GenBank/DDBJ databases">
        <title>Oryza sativa nipponbare(GA3) genomic DNA, chromosome 2, BAC clone:OJ1149_C12.</title>
        <authorList>
            <person name="Sasaki T."/>
            <person name="Matsumoto T."/>
            <person name="Yamamoto K."/>
        </authorList>
    </citation>
    <scope>NUCLEOTIDE SEQUENCE</scope>
</reference>
<evidence type="ECO:0000313" key="1">
    <source>
        <dbReference type="EMBL" id="BAD22953.1"/>
    </source>
</evidence>
<protein>
    <submittedName>
        <fullName evidence="2">Uncharacterized protein</fullName>
    </submittedName>
</protein>
<proteinExistence type="predicted"/>
<dbReference type="EMBL" id="AP004043">
    <property type="protein sequence ID" value="BAD22953.1"/>
    <property type="molecule type" value="Genomic_DNA"/>
</dbReference>
<gene>
    <name evidence="1" type="ORF">OJ1124_D06.25</name>
    <name evidence="2" type="ORF">OJ1149_C12.1</name>
</gene>
<dbReference type="Proteomes" id="UP000000763">
    <property type="component" value="Chromosome 2"/>
</dbReference>
<accession>Q6K980</accession>
<name>Q6K980_ORYSJ</name>